<dbReference type="STRING" id="429009.Adeg_0676"/>
<evidence type="ECO:0000313" key="2">
    <source>
        <dbReference type="Proteomes" id="UP000002620"/>
    </source>
</evidence>
<dbReference type="AlphaFoldDB" id="C9RC46"/>
<sequence length="125" mass="13295">MYEVKKPGLFHASRRKCGENFVVLLQDREAGVLVSGDPSDAPDVLTVVGWGKVYVLSPCTVKAYGNGHNGGLVVFAEGPGVRVEANDGTVVYAKDGAEVLVKSPRARAFGINARLSVLGEEVHEE</sequence>
<accession>C9RC46</accession>
<keyword evidence="2" id="KW-1185">Reference proteome</keyword>
<dbReference type="HOGENOM" id="CLU_1987958_0_0_9"/>
<dbReference type="Proteomes" id="UP000002620">
    <property type="component" value="Chromosome"/>
</dbReference>
<reference evidence="1 2" key="1">
    <citation type="submission" date="2009-10" db="EMBL/GenBank/DDBJ databases">
        <title>Complete sequence of chromosome of Ammonifex degensii KC4.</title>
        <authorList>
            <consortium name="US DOE Joint Genome Institute"/>
            <person name="Kerfeld C."/>
            <person name="Goodner B."/>
            <person name="Huber H."/>
            <person name="Stetter K."/>
            <person name="Lucas S."/>
            <person name="Copeland A."/>
            <person name="Lapidus A."/>
            <person name="Glavina del Rio T."/>
            <person name="Dalin E."/>
            <person name="Tice H."/>
            <person name="Bruce D."/>
            <person name="Goodwin L."/>
            <person name="Pitluck S."/>
            <person name="Saunders E."/>
            <person name="Brettin T."/>
            <person name="Detter J.C."/>
            <person name="Han C."/>
            <person name="Larimer F."/>
            <person name="Land M."/>
            <person name="Hauser L."/>
            <person name="Kyrpides N."/>
            <person name="Ovchinnikova G."/>
            <person name="Richardson P."/>
        </authorList>
    </citation>
    <scope>NUCLEOTIDE SEQUENCE [LARGE SCALE GENOMIC DNA]</scope>
    <source>
        <strain evidence="2">DSM 10501 / KC4</strain>
    </source>
</reference>
<proteinExistence type="predicted"/>
<gene>
    <name evidence="1" type="ordered locus">Adeg_0676</name>
</gene>
<organism evidence="1 2">
    <name type="scientific">Ammonifex degensii (strain DSM 10501 / KC4)</name>
    <dbReference type="NCBI Taxonomy" id="429009"/>
    <lineage>
        <taxon>Bacteria</taxon>
        <taxon>Bacillati</taxon>
        <taxon>Bacillota</taxon>
        <taxon>Clostridia</taxon>
        <taxon>Thermoanaerobacterales</taxon>
        <taxon>Thermoanaerobacteraceae</taxon>
        <taxon>Ammonifex</taxon>
    </lineage>
</organism>
<protein>
    <submittedName>
        <fullName evidence="1">Uncharacterized protein</fullName>
    </submittedName>
</protein>
<name>C9RC46_AMMDK</name>
<dbReference type="EMBL" id="CP001785">
    <property type="protein sequence ID" value="ACX51823.1"/>
    <property type="molecule type" value="Genomic_DNA"/>
</dbReference>
<evidence type="ECO:0000313" key="1">
    <source>
        <dbReference type="EMBL" id="ACX51823.1"/>
    </source>
</evidence>
<dbReference type="KEGG" id="adg:Adeg_0676"/>